<proteinExistence type="inferred from homology"/>
<comment type="similarity">
    <text evidence="3">In the N-terminal section; belongs to the enoyl-CoA hydratase/isomerase family.</text>
</comment>
<comment type="pathway">
    <text evidence="1">Lipid metabolism; fatty acid beta-oxidation.</text>
</comment>
<comment type="caution">
    <text evidence="16">The sequence shown here is derived from an EMBL/GenBank/DDBJ whole genome shotgun (WGS) entry which is preliminary data.</text>
</comment>
<dbReference type="SUPFAM" id="SSF51735">
    <property type="entry name" value="NAD(P)-binding Rossmann-fold domains"/>
    <property type="match status" value="1"/>
</dbReference>
<keyword evidence="9" id="KW-0443">Lipid metabolism</keyword>
<accession>A0ABP8QHU6</accession>
<evidence type="ECO:0000256" key="7">
    <source>
        <dbReference type="ARBA" id="ARBA00023002"/>
    </source>
</evidence>
<dbReference type="InterPro" id="IPR006176">
    <property type="entry name" value="3-OHacyl-CoA_DH_NAD-bd"/>
</dbReference>
<feature type="domain" description="3-hydroxyacyl-CoA dehydrogenase NAD binding" evidence="15">
    <location>
        <begin position="309"/>
        <end position="474"/>
    </location>
</feature>
<evidence type="ECO:0000256" key="6">
    <source>
        <dbReference type="ARBA" id="ARBA00022963"/>
    </source>
</evidence>
<dbReference type="InterPro" id="IPR050136">
    <property type="entry name" value="FA_oxidation_alpha_subunit"/>
</dbReference>
<dbReference type="Pfam" id="PF02737">
    <property type="entry name" value="3HCDH_N"/>
    <property type="match status" value="1"/>
</dbReference>
<evidence type="ECO:0000256" key="13">
    <source>
        <dbReference type="RuleBase" id="RU003707"/>
    </source>
</evidence>
<keyword evidence="8" id="KW-0520">NAD</keyword>
<evidence type="ECO:0000256" key="10">
    <source>
        <dbReference type="ARBA" id="ARBA00023239"/>
    </source>
</evidence>
<dbReference type="Gene3D" id="3.90.226.10">
    <property type="entry name" value="2-enoyl-CoA Hydratase, Chain A, domain 1"/>
    <property type="match status" value="1"/>
</dbReference>
<dbReference type="InterPro" id="IPR036291">
    <property type="entry name" value="NAD(P)-bd_dom_sf"/>
</dbReference>
<dbReference type="SUPFAM" id="SSF48179">
    <property type="entry name" value="6-phosphogluconate dehydrogenase C-terminal domain-like"/>
    <property type="match status" value="2"/>
</dbReference>
<dbReference type="Pfam" id="PF00378">
    <property type="entry name" value="ECH_1"/>
    <property type="match status" value="1"/>
</dbReference>
<keyword evidence="6" id="KW-0442">Lipid degradation</keyword>
<keyword evidence="5" id="KW-0276">Fatty acid metabolism</keyword>
<dbReference type="InterPro" id="IPR029045">
    <property type="entry name" value="ClpP/crotonase-like_dom_sf"/>
</dbReference>
<evidence type="ECO:0000256" key="3">
    <source>
        <dbReference type="ARBA" id="ARBA00008750"/>
    </source>
</evidence>
<dbReference type="Proteomes" id="UP001501321">
    <property type="component" value="Unassembled WGS sequence"/>
</dbReference>
<evidence type="ECO:0000256" key="1">
    <source>
        <dbReference type="ARBA" id="ARBA00005005"/>
    </source>
</evidence>
<comment type="similarity">
    <text evidence="2">In the central section; belongs to the 3-hydroxyacyl-CoA dehydrogenase family.</text>
</comment>
<dbReference type="InterPro" id="IPR001753">
    <property type="entry name" value="Enoyl-CoA_hydra/iso"/>
</dbReference>
<reference evidence="17" key="1">
    <citation type="journal article" date="2019" name="Int. J. Syst. Evol. Microbiol.">
        <title>The Global Catalogue of Microorganisms (GCM) 10K type strain sequencing project: providing services to taxonomists for standard genome sequencing and annotation.</title>
        <authorList>
            <consortium name="The Broad Institute Genomics Platform"/>
            <consortium name="The Broad Institute Genome Sequencing Center for Infectious Disease"/>
            <person name="Wu L."/>
            <person name="Ma J."/>
        </authorList>
    </citation>
    <scope>NUCLEOTIDE SEQUENCE [LARGE SCALE GENOMIC DNA]</scope>
    <source>
        <strain evidence="17">JCM 32226</strain>
    </source>
</reference>
<comment type="catalytic activity">
    <reaction evidence="12">
        <text>a (3S)-3-hydroxyacyl-CoA + NAD(+) = a 3-oxoacyl-CoA + NADH + H(+)</text>
        <dbReference type="Rhea" id="RHEA:22432"/>
        <dbReference type="ChEBI" id="CHEBI:15378"/>
        <dbReference type="ChEBI" id="CHEBI:57318"/>
        <dbReference type="ChEBI" id="CHEBI:57540"/>
        <dbReference type="ChEBI" id="CHEBI:57945"/>
        <dbReference type="ChEBI" id="CHEBI:90726"/>
        <dbReference type="EC" id="1.1.1.35"/>
    </reaction>
</comment>
<dbReference type="EC" id="4.2.1.17" evidence="4"/>
<dbReference type="Gene3D" id="3.40.50.720">
    <property type="entry name" value="NAD(P)-binding Rossmann-like Domain"/>
    <property type="match status" value="1"/>
</dbReference>
<dbReference type="InterPro" id="IPR018376">
    <property type="entry name" value="Enoyl-CoA_hyd/isom_CS"/>
</dbReference>
<keyword evidence="10" id="KW-0456">Lyase</keyword>
<dbReference type="EMBL" id="BAABFC010000025">
    <property type="protein sequence ID" value="GAA4503652.1"/>
    <property type="molecule type" value="Genomic_DNA"/>
</dbReference>
<comment type="similarity">
    <text evidence="13">Belongs to the enoyl-CoA hydratase/isomerase family.</text>
</comment>
<evidence type="ECO:0000256" key="2">
    <source>
        <dbReference type="ARBA" id="ARBA00007005"/>
    </source>
</evidence>
<dbReference type="PANTHER" id="PTHR43612">
    <property type="entry name" value="TRIFUNCTIONAL ENZYME SUBUNIT ALPHA"/>
    <property type="match status" value="1"/>
</dbReference>
<dbReference type="PROSITE" id="PS00166">
    <property type="entry name" value="ENOYL_COA_HYDRATASE"/>
    <property type="match status" value="1"/>
</dbReference>
<evidence type="ECO:0000256" key="9">
    <source>
        <dbReference type="ARBA" id="ARBA00023098"/>
    </source>
</evidence>
<dbReference type="RefSeq" id="WP_345014642.1">
    <property type="nucleotide sequence ID" value="NZ_BAABFC010000025.1"/>
</dbReference>
<dbReference type="SUPFAM" id="SSF52096">
    <property type="entry name" value="ClpP/crotonase"/>
    <property type="match status" value="1"/>
</dbReference>
<evidence type="ECO:0000256" key="11">
    <source>
        <dbReference type="ARBA" id="ARBA00023268"/>
    </source>
</evidence>
<evidence type="ECO:0000256" key="12">
    <source>
        <dbReference type="ARBA" id="ARBA00049556"/>
    </source>
</evidence>
<evidence type="ECO:0000313" key="16">
    <source>
        <dbReference type="EMBL" id="GAA4503652.1"/>
    </source>
</evidence>
<feature type="domain" description="3-hydroxyacyl-CoA dehydrogenase C-terminal" evidence="14">
    <location>
        <begin position="601"/>
        <end position="680"/>
    </location>
</feature>
<protein>
    <recommendedName>
        <fullName evidence="4">enoyl-CoA hydratase</fullName>
        <ecNumber evidence="4">4.2.1.17</ecNumber>
    </recommendedName>
</protein>
<dbReference type="InterPro" id="IPR008927">
    <property type="entry name" value="6-PGluconate_DH-like_C_sf"/>
</dbReference>
<evidence type="ECO:0000259" key="14">
    <source>
        <dbReference type="Pfam" id="PF00725"/>
    </source>
</evidence>
<feature type="domain" description="3-hydroxyacyl-CoA dehydrogenase C-terminal" evidence="14">
    <location>
        <begin position="477"/>
        <end position="573"/>
    </location>
</feature>
<dbReference type="InterPro" id="IPR006108">
    <property type="entry name" value="3HC_DH_C"/>
</dbReference>
<dbReference type="PANTHER" id="PTHR43612:SF3">
    <property type="entry name" value="TRIFUNCTIONAL ENZYME SUBUNIT ALPHA, MITOCHONDRIAL"/>
    <property type="match status" value="1"/>
</dbReference>
<organism evidence="16 17">
    <name type="scientific">Pseudaeromonas paramecii</name>
    <dbReference type="NCBI Taxonomy" id="2138166"/>
    <lineage>
        <taxon>Bacteria</taxon>
        <taxon>Pseudomonadati</taxon>
        <taxon>Pseudomonadota</taxon>
        <taxon>Gammaproteobacteria</taxon>
        <taxon>Aeromonadales</taxon>
        <taxon>Aeromonadaceae</taxon>
        <taxon>Pseudaeromonas</taxon>
    </lineage>
</organism>
<name>A0ABP8QHU6_9GAMM</name>
<keyword evidence="7" id="KW-0560">Oxidoreductase</keyword>
<keyword evidence="17" id="KW-1185">Reference proteome</keyword>
<evidence type="ECO:0000256" key="5">
    <source>
        <dbReference type="ARBA" id="ARBA00022832"/>
    </source>
</evidence>
<keyword evidence="11" id="KW-0511">Multifunctional enzyme</keyword>
<dbReference type="Pfam" id="PF00725">
    <property type="entry name" value="3HCDH"/>
    <property type="match status" value="2"/>
</dbReference>
<dbReference type="InterPro" id="IPR006180">
    <property type="entry name" value="3-OHacyl-CoA_DH_CS"/>
</dbReference>
<gene>
    <name evidence="16" type="primary">fadB</name>
    <name evidence="16" type="ORF">GCM10023095_30370</name>
</gene>
<evidence type="ECO:0000313" key="17">
    <source>
        <dbReference type="Proteomes" id="UP001501321"/>
    </source>
</evidence>
<dbReference type="Gene3D" id="1.10.1040.50">
    <property type="match status" value="1"/>
</dbReference>
<dbReference type="PROSITE" id="PS00067">
    <property type="entry name" value="3HCDH"/>
    <property type="match status" value="1"/>
</dbReference>
<sequence>MNHTDPVQLVALGQGYQALVFDAPGAANLLDRLTLATLSSCLHRLSSQPPSGLLLFSKKTHFILGADIKEFLPAFAGPHHQLVSWLEQARILFNQLEDLPCPTVALLQGHVLGGGTELALACDYRMASQDTLMGLPETRLGILPGFGGCVRLPRLIGLDPALAWILEGTPRPAAQLLAEGAVDGICATTDLQQAGLTLLTRASTGELDWRARRPARLQPLALPVSEQQLTLQLARQRLASAPAQGEAPARAIAALAASLNQPRAAAQQTEQHHFLQLCPRPQTRHLIGHFLSLQAKQRQRPTRNVSSLSLVGGGLMGQDLADWALERGLQVRLYEADTARRATLAESLAQRWQSLPAAGQAARWQHLQLLERPEQLADSPWVLEAIDEELAAKQALWQTLESLLPEPALLVSTTSSLGIAPQARGLRHPERLAGMHFSQSLVELVLPAAMAAAQRQQLVDLARQLGKVPLQVADGPGFLVNRLRFAYLAAFLELVARGISPYRLDALMTRQFGWPQGPARLLDEMGLANARQILCQLTSQLSDRFARPATDPLSTHLQAGRGGRHQGAGFYRYAHGQPIPDPAWRDDTLKAPPDDSLTLQLLLPLLEEAALCLEEKVVASAAELDEAMRLGAGFPAFRGGPCAYLDDYGLARLLDEVDALALPHPRYRHPALSRRLALAESRGYPEVSSCNRP</sequence>
<evidence type="ECO:0000256" key="4">
    <source>
        <dbReference type="ARBA" id="ARBA00012076"/>
    </source>
</evidence>
<evidence type="ECO:0000259" key="15">
    <source>
        <dbReference type="Pfam" id="PF02737"/>
    </source>
</evidence>
<dbReference type="CDD" id="cd06558">
    <property type="entry name" value="crotonase-like"/>
    <property type="match status" value="1"/>
</dbReference>
<evidence type="ECO:0000256" key="8">
    <source>
        <dbReference type="ARBA" id="ARBA00023027"/>
    </source>
</evidence>